<dbReference type="GO" id="GO:0016791">
    <property type="term" value="F:phosphatase activity"/>
    <property type="evidence" value="ECO:0007669"/>
    <property type="project" value="TreeGrafter"/>
</dbReference>
<dbReference type="PANTHER" id="PTHR18901:SF38">
    <property type="entry name" value="PSEUDOURIDINE-5'-PHOSPHATASE"/>
    <property type="match status" value="1"/>
</dbReference>
<sequence>MCNRCRRPPPPCPICCPPSCCQPRICYCIFDLESAVFDTRNVYRRAVIDIAASYNREVPELVLLPIGVMATGEMAELIVRKCNIPVTWEQFLLQVNERASELISNPPLMDGVERLVRHLYKCCITLALISSSCEKLYCQKIRGREAFFEHFETLICADDPQLKRPKPEPDVYLIAMSRLGEADTSNTLVFDGSIKGVQAAADARLKVVMVPEKKLPYCWSELAALRLESLEEFKPEWFGLAPLSKEAPRPKPKPSPVVESPGQPMDKQESREEQESGEQQQEDDAARTEENSENEAADMEDTGSKRASRNWDKIRNSVRKSVRRSQEVEKDNAPAKE</sequence>
<dbReference type="PANTHER" id="PTHR18901">
    <property type="entry name" value="2-DEOXYGLUCOSE-6-PHOSPHATE PHOSPHATASE 2"/>
    <property type="match status" value="1"/>
</dbReference>
<name>A0A3B0K2V6_DROGU</name>
<dbReference type="STRING" id="7266.A0A3B0K2V6"/>
<gene>
    <name evidence="2" type="ORF">DGUA_6G012871</name>
</gene>
<dbReference type="InterPro" id="IPR023198">
    <property type="entry name" value="PGP-like_dom2"/>
</dbReference>
<feature type="region of interest" description="Disordered" evidence="1">
    <location>
        <begin position="242"/>
        <end position="337"/>
    </location>
</feature>
<protein>
    <submittedName>
        <fullName evidence="2">Blast:Probable pseudouridine-5'-monophosphatase</fullName>
    </submittedName>
</protein>
<dbReference type="OrthoDB" id="40579at2759"/>
<dbReference type="InterPro" id="IPR023214">
    <property type="entry name" value="HAD_sf"/>
</dbReference>
<dbReference type="InterPro" id="IPR041492">
    <property type="entry name" value="HAD_2"/>
</dbReference>
<dbReference type="OMA" id="QLNEHTC"/>
<dbReference type="InterPro" id="IPR036412">
    <property type="entry name" value="HAD-like_sf"/>
</dbReference>
<accession>A0A3B0K2V6</accession>
<dbReference type="Pfam" id="PF13419">
    <property type="entry name" value="HAD_2"/>
    <property type="match status" value="1"/>
</dbReference>
<proteinExistence type="predicted"/>
<evidence type="ECO:0000313" key="3">
    <source>
        <dbReference type="Proteomes" id="UP000268350"/>
    </source>
</evidence>
<dbReference type="InterPro" id="IPR006439">
    <property type="entry name" value="HAD-SF_hydro_IA"/>
</dbReference>
<feature type="compositionally biased region" description="Basic and acidic residues" evidence="1">
    <location>
        <begin position="324"/>
        <end position="337"/>
    </location>
</feature>
<dbReference type="SUPFAM" id="SSF56784">
    <property type="entry name" value="HAD-like"/>
    <property type="match status" value="1"/>
</dbReference>
<evidence type="ECO:0000313" key="2">
    <source>
        <dbReference type="EMBL" id="SPP79946.1"/>
    </source>
</evidence>
<dbReference type="AlphaFoldDB" id="A0A3B0K2V6"/>
<keyword evidence="3" id="KW-1185">Reference proteome</keyword>
<feature type="compositionally biased region" description="Acidic residues" evidence="1">
    <location>
        <begin position="291"/>
        <end position="301"/>
    </location>
</feature>
<evidence type="ECO:0000256" key="1">
    <source>
        <dbReference type="SAM" id="MobiDB-lite"/>
    </source>
</evidence>
<reference evidence="3" key="1">
    <citation type="submission" date="2018-01" db="EMBL/GenBank/DDBJ databases">
        <authorList>
            <person name="Alioto T."/>
            <person name="Alioto T."/>
        </authorList>
    </citation>
    <scope>NUCLEOTIDE SEQUENCE [LARGE SCALE GENOMIC DNA]</scope>
</reference>
<dbReference type="Proteomes" id="UP000268350">
    <property type="component" value="Unassembled WGS sequence"/>
</dbReference>
<organism evidence="2 3">
    <name type="scientific">Drosophila guanche</name>
    <name type="common">Fruit fly</name>
    <dbReference type="NCBI Taxonomy" id="7266"/>
    <lineage>
        <taxon>Eukaryota</taxon>
        <taxon>Metazoa</taxon>
        <taxon>Ecdysozoa</taxon>
        <taxon>Arthropoda</taxon>
        <taxon>Hexapoda</taxon>
        <taxon>Insecta</taxon>
        <taxon>Pterygota</taxon>
        <taxon>Neoptera</taxon>
        <taxon>Endopterygota</taxon>
        <taxon>Diptera</taxon>
        <taxon>Brachycera</taxon>
        <taxon>Muscomorpha</taxon>
        <taxon>Ephydroidea</taxon>
        <taxon>Drosophilidae</taxon>
        <taxon>Drosophila</taxon>
        <taxon>Sophophora</taxon>
    </lineage>
</organism>
<dbReference type="Gene3D" id="1.10.150.240">
    <property type="entry name" value="Putative phosphatase, domain 2"/>
    <property type="match status" value="1"/>
</dbReference>
<dbReference type="Gene3D" id="3.40.50.1000">
    <property type="entry name" value="HAD superfamily/HAD-like"/>
    <property type="match status" value="1"/>
</dbReference>
<dbReference type="EMBL" id="OUUW01000004">
    <property type="protein sequence ID" value="SPP79946.1"/>
    <property type="molecule type" value="Genomic_DNA"/>
</dbReference>
<dbReference type="NCBIfam" id="TIGR01509">
    <property type="entry name" value="HAD-SF-IA-v3"/>
    <property type="match status" value="1"/>
</dbReference>